<reference evidence="2" key="1">
    <citation type="journal article" date="2020" name="New Phytol.">
        <title>Comparative genomics reveals dynamic genome evolution in host specialist ectomycorrhizal fungi.</title>
        <authorList>
            <person name="Lofgren L.A."/>
            <person name="Nguyen N.H."/>
            <person name="Vilgalys R."/>
            <person name="Ruytinx J."/>
            <person name="Liao H.L."/>
            <person name="Branco S."/>
            <person name="Kuo A."/>
            <person name="LaButti K."/>
            <person name="Lipzen A."/>
            <person name="Andreopoulos W."/>
            <person name="Pangilinan J."/>
            <person name="Riley R."/>
            <person name="Hundley H."/>
            <person name="Na H."/>
            <person name="Barry K."/>
            <person name="Grigoriev I.V."/>
            <person name="Stajich J.E."/>
            <person name="Kennedy P.G."/>
        </authorList>
    </citation>
    <scope>NUCLEOTIDE SEQUENCE</scope>
    <source>
        <strain evidence="2">FC423</strain>
    </source>
</reference>
<protein>
    <recommendedName>
        <fullName evidence="4">Secreted protein</fullName>
    </recommendedName>
</protein>
<evidence type="ECO:0000313" key="3">
    <source>
        <dbReference type="Proteomes" id="UP000823399"/>
    </source>
</evidence>
<keyword evidence="3" id="KW-1185">Reference proteome</keyword>
<gene>
    <name evidence="2" type="ORF">F5147DRAFT_694785</name>
</gene>
<keyword evidence="1" id="KW-0732">Signal</keyword>
<comment type="caution">
    <text evidence="2">The sequence shown here is derived from an EMBL/GenBank/DDBJ whole genome shotgun (WGS) entry which is preliminary data.</text>
</comment>
<dbReference type="AlphaFoldDB" id="A0A9P7F620"/>
<accession>A0A9P7F620</accession>
<sequence length="94" mass="10443">MPLAWCAHLVQIVTYAALSARQPVPIAPIFIYASFPNNSLLGRPKLRLLRCFDSPCPPQLSGNRSRLHAACHRPYCTDVRAETRTTATLIAARK</sequence>
<feature type="signal peptide" evidence="1">
    <location>
        <begin position="1"/>
        <end position="20"/>
    </location>
</feature>
<dbReference type="GeneID" id="64699587"/>
<evidence type="ECO:0000256" key="1">
    <source>
        <dbReference type="SAM" id="SignalP"/>
    </source>
</evidence>
<proteinExistence type="predicted"/>
<dbReference type="Proteomes" id="UP000823399">
    <property type="component" value="Unassembled WGS sequence"/>
</dbReference>
<name>A0A9P7F620_9AGAM</name>
<evidence type="ECO:0008006" key="4">
    <source>
        <dbReference type="Google" id="ProtNLM"/>
    </source>
</evidence>
<dbReference type="RefSeq" id="XP_041292829.1">
    <property type="nucleotide sequence ID" value="XM_041437328.1"/>
</dbReference>
<evidence type="ECO:0000313" key="2">
    <source>
        <dbReference type="EMBL" id="KAG2108384.1"/>
    </source>
</evidence>
<organism evidence="2 3">
    <name type="scientific">Suillus discolor</name>
    <dbReference type="NCBI Taxonomy" id="1912936"/>
    <lineage>
        <taxon>Eukaryota</taxon>
        <taxon>Fungi</taxon>
        <taxon>Dikarya</taxon>
        <taxon>Basidiomycota</taxon>
        <taxon>Agaricomycotina</taxon>
        <taxon>Agaricomycetes</taxon>
        <taxon>Agaricomycetidae</taxon>
        <taxon>Boletales</taxon>
        <taxon>Suillineae</taxon>
        <taxon>Suillaceae</taxon>
        <taxon>Suillus</taxon>
    </lineage>
</organism>
<feature type="chain" id="PRO_5040155684" description="Secreted protein" evidence="1">
    <location>
        <begin position="21"/>
        <end position="94"/>
    </location>
</feature>
<dbReference type="EMBL" id="JABBWM010000027">
    <property type="protein sequence ID" value="KAG2108384.1"/>
    <property type="molecule type" value="Genomic_DNA"/>
</dbReference>